<dbReference type="EMBL" id="GG666480">
    <property type="protein sequence ID" value="EEN65547.1"/>
    <property type="molecule type" value="Genomic_DNA"/>
</dbReference>
<protein>
    <submittedName>
        <fullName evidence="2">Uncharacterized protein</fullName>
    </submittedName>
</protein>
<accession>C3Y107</accession>
<name>C3Y107_BRAFL</name>
<keyword evidence="1" id="KW-0732">Signal</keyword>
<feature type="signal peptide" evidence="1">
    <location>
        <begin position="1"/>
        <end position="18"/>
    </location>
</feature>
<organism>
    <name type="scientific">Branchiostoma floridae</name>
    <name type="common">Florida lancelet</name>
    <name type="synonym">Amphioxus</name>
    <dbReference type="NCBI Taxonomy" id="7739"/>
    <lineage>
        <taxon>Eukaryota</taxon>
        <taxon>Metazoa</taxon>
        <taxon>Chordata</taxon>
        <taxon>Cephalochordata</taxon>
        <taxon>Leptocardii</taxon>
        <taxon>Amphioxiformes</taxon>
        <taxon>Branchiostomatidae</taxon>
        <taxon>Branchiostoma</taxon>
    </lineage>
</organism>
<feature type="chain" id="PRO_5002933232" evidence="1">
    <location>
        <begin position="19"/>
        <end position="302"/>
    </location>
</feature>
<evidence type="ECO:0000256" key="1">
    <source>
        <dbReference type="SAM" id="SignalP"/>
    </source>
</evidence>
<evidence type="ECO:0000313" key="2">
    <source>
        <dbReference type="EMBL" id="EEN65547.1"/>
    </source>
</evidence>
<dbReference type="InParanoid" id="C3Y107"/>
<dbReference type="AlphaFoldDB" id="C3Y107"/>
<reference evidence="2" key="1">
    <citation type="journal article" date="2008" name="Nature">
        <title>The amphioxus genome and the evolution of the chordate karyotype.</title>
        <authorList>
            <consortium name="US DOE Joint Genome Institute (JGI-PGF)"/>
            <person name="Putnam N.H."/>
            <person name="Butts T."/>
            <person name="Ferrier D.E.K."/>
            <person name="Furlong R.F."/>
            <person name="Hellsten U."/>
            <person name="Kawashima T."/>
            <person name="Robinson-Rechavi M."/>
            <person name="Shoguchi E."/>
            <person name="Terry A."/>
            <person name="Yu J.-K."/>
            <person name="Benito-Gutierrez E.L."/>
            <person name="Dubchak I."/>
            <person name="Garcia-Fernandez J."/>
            <person name="Gibson-Brown J.J."/>
            <person name="Grigoriev I.V."/>
            <person name="Horton A.C."/>
            <person name="de Jong P.J."/>
            <person name="Jurka J."/>
            <person name="Kapitonov V.V."/>
            <person name="Kohara Y."/>
            <person name="Kuroki Y."/>
            <person name="Lindquist E."/>
            <person name="Lucas S."/>
            <person name="Osoegawa K."/>
            <person name="Pennacchio L.A."/>
            <person name="Salamov A.A."/>
            <person name="Satou Y."/>
            <person name="Sauka-Spengler T."/>
            <person name="Schmutz J."/>
            <person name="Shin-I T."/>
            <person name="Toyoda A."/>
            <person name="Bronner-Fraser M."/>
            <person name="Fujiyama A."/>
            <person name="Holland L.Z."/>
            <person name="Holland P.W.H."/>
            <person name="Satoh N."/>
            <person name="Rokhsar D.S."/>
        </authorList>
    </citation>
    <scope>NUCLEOTIDE SEQUENCE [LARGE SCALE GENOMIC DNA]</scope>
    <source>
        <strain evidence="2">S238N-H82</strain>
        <tissue evidence="2">Testes</tissue>
    </source>
</reference>
<proteinExistence type="predicted"/>
<gene>
    <name evidence="2" type="ORF">BRAFLDRAFT_101895</name>
</gene>
<sequence>MGLLGILKKIAILYFLSCLIPDKHEKFRDLLEYWPRKDAVGLTMVEKLPVFETTEDSLRVYQITDRETFITAYVRPSDTGGLGKLVRCKLYKGRSRDVMITALTDYGWKDQNTVLNDVTDTEDAWRYSYLMTSCFWNRRDPYRRFDELAELPPPDPLTWLLRAGRNVFKTATSYFQDGGRSIGKATDPRTDDTNTQTTLTMTVKAYVTKTVLPEDAEPDNPNDSVKEDDATIGWFDQLCRTVGHSVASVCGAGDVTTTVGTGQTSEGNTDIGDDESTTGRWHAFNYVMDHVITGWAAEGGGG</sequence>